<evidence type="ECO:0000313" key="8">
    <source>
        <dbReference type="EMBL" id="RYS79346.1"/>
    </source>
</evidence>
<organism evidence="7 9">
    <name type="scientific">[Ruminococcus] torques</name>
    <dbReference type="NCBI Taxonomy" id="33039"/>
    <lineage>
        <taxon>Bacteria</taxon>
        <taxon>Bacillati</taxon>
        <taxon>Bacillota</taxon>
        <taxon>Clostridia</taxon>
        <taxon>Lachnospirales</taxon>
        <taxon>Lachnospiraceae</taxon>
        <taxon>Mediterraneibacter</taxon>
    </lineage>
</organism>
<sequence>MLTGNREYNEIYKKYKNLVLKVAYIYSGDNYDAAEDITQDTFLKLYIGFEELKDGNVSAWLYTTAKNSALNFNKKFKREVLSEDDELYKNKEQFGESLETEFIEKEEVLYKKQFHEKIMAALSKKNPRWYEAIILVYYMDIPQVKVAEIMEIRKEVLHALLHRAKKWIRKKFGAEYEEMQDKDGRIP</sequence>
<comment type="similarity">
    <text evidence="1">Belongs to the sigma-70 factor family. ECF subfamily.</text>
</comment>
<feature type="domain" description="RNA polymerase sigma-70 region 2" evidence="6">
    <location>
        <begin position="11"/>
        <end position="75"/>
    </location>
</feature>
<dbReference type="InterPro" id="IPR007627">
    <property type="entry name" value="RNA_pol_sigma70_r2"/>
</dbReference>
<accession>A0A173XZP7</accession>
<dbReference type="NCBIfam" id="TIGR02937">
    <property type="entry name" value="sigma70-ECF"/>
    <property type="match status" value="1"/>
</dbReference>
<dbReference type="GO" id="GO:0006352">
    <property type="term" value="P:DNA-templated transcription initiation"/>
    <property type="evidence" value="ECO:0007669"/>
    <property type="project" value="InterPro"/>
</dbReference>
<dbReference type="AlphaFoldDB" id="A0A173XZP7"/>
<keyword evidence="4" id="KW-0238">DNA-binding</keyword>
<evidence type="ECO:0000256" key="5">
    <source>
        <dbReference type="ARBA" id="ARBA00023163"/>
    </source>
</evidence>
<evidence type="ECO:0000259" key="6">
    <source>
        <dbReference type="Pfam" id="PF04542"/>
    </source>
</evidence>
<dbReference type="Proteomes" id="UP000292665">
    <property type="component" value="Unassembled WGS sequence"/>
</dbReference>
<evidence type="ECO:0000256" key="4">
    <source>
        <dbReference type="ARBA" id="ARBA00023125"/>
    </source>
</evidence>
<proteinExistence type="inferred from homology"/>
<dbReference type="InterPro" id="IPR013324">
    <property type="entry name" value="RNA_pol_sigma_r3/r4-like"/>
</dbReference>
<dbReference type="InterPro" id="IPR036388">
    <property type="entry name" value="WH-like_DNA-bd_sf"/>
</dbReference>
<dbReference type="GO" id="GO:0016987">
    <property type="term" value="F:sigma factor activity"/>
    <property type="evidence" value="ECO:0007669"/>
    <property type="project" value="UniProtKB-KW"/>
</dbReference>
<keyword evidence="2" id="KW-0805">Transcription regulation</keyword>
<evidence type="ECO:0000313" key="10">
    <source>
        <dbReference type="Proteomes" id="UP000292665"/>
    </source>
</evidence>
<evidence type="ECO:0000256" key="1">
    <source>
        <dbReference type="ARBA" id="ARBA00010641"/>
    </source>
</evidence>
<evidence type="ECO:0000256" key="3">
    <source>
        <dbReference type="ARBA" id="ARBA00023082"/>
    </source>
</evidence>
<dbReference type="RefSeq" id="WP_004847717.1">
    <property type="nucleotide sequence ID" value="NZ_AP028249.1"/>
</dbReference>
<dbReference type="PANTHER" id="PTHR43133:SF8">
    <property type="entry name" value="RNA POLYMERASE SIGMA FACTOR HI_1459-RELATED"/>
    <property type="match status" value="1"/>
</dbReference>
<dbReference type="GO" id="GO:0003677">
    <property type="term" value="F:DNA binding"/>
    <property type="evidence" value="ECO:0007669"/>
    <property type="project" value="UniProtKB-KW"/>
</dbReference>
<dbReference type="PANTHER" id="PTHR43133">
    <property type="entry name" value="RNA POLYMERASE ECF-TYPE SIGMA FACTO"/>
    <property type="match status" value="1"/>
</dbReference>
<dbReference type="Gene3D" id="1.10.1740.10">
    <property type="match status" value="1"/>
</dbReference>
<evidence type="ECO:0000313" key="9">
    <source>
        <dbReference type="Proteomes" id="UP000095787"/>
    </source>
</evidence>
<dbReference type="InterPro" id="IPR013325">
    <property type="entry name" value="RNA_pol_sigma_r2"/>
</dbReference>
<evidence type="ECO:0000313" key="7">
    <source>
        <dbReference type="EMBL" id="CUN56065.1"/>
    </source>
</evidence>
<dbReference type="InterPro" id="IPR039425">
    <property type="entry name" value="RNA_pol_sigma-70-like"/>
</dbReference>
<dbReference type="SUPFAM" id="SSF88946">
    <property type="entry name" value="Sigma2 domain of RNA polymerase sigma factors"/>
    <property type="match status" value="1"/>
</dbReference>
<dbReference type="GeneID" id="97327865"/>
<reference evidence="8 10" key="2">
    <citation type="journal article" date="2019" name="Science, e1252229">
        <title>Invertible promoters mediate bacterial phase variation, antibiotic resistance, and host adaptation in the gut.</title>
        <authorList>
            <person name="Jiang X."/>
            <person name="Hall A.B."/>
            <person name="Arthur T.D."/>
            <person name="Plichta D.R."/>
            <person name="Covington C.T."/>
            <person name="Poyet M."/>
            <person name="Crothers J."/>
            <person name="Moses P.L."/>
            <person name="Tolonen A.C."/>
            <person name="Vlamakis H."/>
            <person name="Alm E.J."/>
            <person name="Xavier R.J."/>
        </authorList>
    </citation>
    <scope>NUCLEOTIDE SEQUENCE [LARGE SCALE GENOMIC DNA]</scope>
    <source>
        <strain evidence="10">aa_0143</strain>
        <strain evidence="8">Aa_0143</strain>
    </source>
</reference>
<dbReference type="Pfam" id="PF04542">
    <property type="entry name" value="Sigma70_r2"/>
    <property type="match status" value="1"/>
</dbReference>
<protein>
    <submittedName>
        <fullName evidence="7">RNA polymerase sigma factor sigM</fullName>
    </submittedName>
    <submittedName>
        <fullName evidence="8">Sigma-70 family RNA polymerase sigma factor</fullName>
    </submittedName>
</protein>
<dbReference type="EMBL" id="CYZO01000002">
    <property type="protein sequence ID" value="CUN56065.1"/>
    <property type="molecule type" value="Genomic_DNA"/>
</dbReference>
<dbReference type="Gene3D" id="1.10.10.10">
    <property type="entry name" value="Winged helix-like DNA-binding domain superfamily/Winged helix DNA-binding domain"/>
    <property type="match status" value="1"/>
</dbReference>
<keyword evidence="5" id="KW-0804">Transcription</keyword>
<name>A0A173XZP7_9FIRM</name>
<dbReference type="Proteomes" id="UP000095787">
    <property type="component" value="Unassembled WGS sequence"/>
</dbReference>
<gene>
    <name evidence="7" type="primary">sigM_1</name>
    <name evidence="8" type="ORF">EAI93_08770</name>
    <name evidence="7" type="ORF">ERS852456_00227</name>
</gene>
<keyword evidence="3" id="KW-0731">Sigma factor</keyword>
<dbReference type="EMBL" id="RCYR01000015">
    <property type="protein sequence ID" value="RYS79346.1"/>
    <property type="molecule type" value="Genomic_DNA"/>
</dbReference>
<reference evidence="7 9" key="1">
    <citation type="submission" date="2015-09" db="EMBL/GenBank/DDBJ databases">
        <authorList>
            <consortium name="Pathogen Informatics"/>
        </authorList>
    </citation>
    <scope>NUCLEOTIDE SEQUENCE [LARGE SCALE GENOMIC DNA]</scope>
    <source>
        <strain evidence="7 9">2789STDY5834841</strain>
    </source>
</reference>
<dbReference type="SUPFAM" id="SSF88659">
    <property type="entry name" value="Sigma3 and sigma4 domains of RNA polymerase sigma factors"/>
    <property type="match status" value="1"/>
</dbReference>
<dbReference type="InterPro" id="IPR014284">
    <property type="entry name" value="RNA_pol_sigma-70_dom"/>
</dbReference>
<evidence type="ECO:0000256" key="2">
    <source>
        <dbReference type="ARBA" id="ARBA00023015"/>
    </source>
</evidence>